<protein>
    <recommendedName>
        <fullName evidence="3">SpoIIAA-like protein</fullName>
    </recommendedName>
</protein>
<evidence type="ECO:0000313" key="1">
    <source>
        <dbReference type="EMBL" id="RED38238.1"/>
    </source>
</evidence>
<organism evidence="1 2">
    <name type="scientific">Winogradskyella eximia</name>
    <dbReference type="NCBI Taxonomy" id="262006"/>
    <lineage>
        <taxon>Bacteria</taxon>
        <taxon>Pseudomonadati</taxon>
        <taxon>Bacteroidota</taxon>
        <taxon>Flavobacteriia</taxon>
        <taxon>Flavobacteriales</taxon>
        <taxon>Flavobacteriaceae</taxon>
        <taxon>Winogradskyella</taxon>
    </lineage>
</organism>
<dbReference type="Proteomes" id="UP000256980">
    <property type="component" value="Unassembled WGS sequence"/>
</dbReference>
<dbReference type="AlphaFoldDB" id="A0A3D9GPT2"/>
<name>A0A3D9GPT2_9FLAO</name>
<gene>
    <name evidence="1" type="ORF">DFQ10_11159</name>
</gene>
<reference evidence="1 2" key="1">
    <citation type="submission" date="2018-07" db="EMBL/GenBank/DDBJ databases">
        <title>Genomic Encyclopedia of Type Strains, Phase III (KMG-III): the genomes of soil and plant-associated and newly described type strains.</title>
        <authorList>
            <person name="Whitman W."/>
        </authorList>
    </citation>
    <scope>NUCLEOTIDE SEQUENCE [LARGE SCALE GENOMIC DNA]</scope>
    <source>
        <strain evidence="1 2">CECT 7946</strain>
    </source>
</reference>
<evidence type="ECO:0008006" key="3">
    <source>
        <dbReference type="Google" id="ProtNLM"/>
    </source>
</evidence>
<accession>A0A3D9GPT2</accession>
<comment type="caution">
    <text evidence="1">The sequence shown here is derived from an EMBL/GenBank/DDBJ whole genome shotgun (WGS) entry which is preliminary data.</text>
</comment>
<sequence length="142" mass="16489">MISVKETKLYDEVIKEINYNFGDVFVFDGFIISEVKEGISFSWQNHAKSITDDVFEFTKTKGDELILISHRIHSYSVVPTDWLKFFGKSFNLKGYGVVSNNNLSLVNIVVENLFFKKRIRRFSSIEAAVQWAKNYELVESED</sequence>
<dbReference type="RefSeq" id="WP_115818848.1">
    <property type="nucleotide sequence ID" value="NZ_QRDV01000011.1"/>
</dbReference>
<evidence type="ECO:0000313" key="2">
    <source>
        <dbReference type="Proteomes" id="UP000256980"/>
    </source>
</evidence>
<dbReference type="EMBL" id="QRDV01000011">
    <property type="protein sequence ID" value="RED38238.1"/>
    <property type="molecule type" value="Genomic_DNA"/>
</dbReference>
<keyword evidence="2" id="KW-1185">Reference proteome</keyword>
<proteinExistence type="predicted"/>
<dbReference type="OrthoDB" id="1144611at2"/>